<dbReference type="OrthoDB" id="4629660at2"/>
<dbReference type="PRINTS" id="PR00598">
    <property type="entry name" value="HTHMARR"/>
</dbReference>
<keyword evidence="1" id="KW-0805">Transcription regulation</keyword>
<evidence type="ECO:0000259" key="4">
    <source>
        <dbReference type="PROSITE" id="PS50995"/>
    </source>
</evidence>
<feature type="domain" description="HTH marR-type" evidence="4">
    <location>
        <begin position="9"/>
        <end position="142"/>
    </location>
</feature>
<evidence type="ECO:0000313" key="5">
    <source>
        <dbReference type="EMBL" id="PPK62563.1"/>
    </source>
</evidence>
<protein>
    <submittedName>
        <fullName evidence="5">DNA-binding MarR family transcriptional regulator</fullName>
    </submittedName>
</protein>
<dbReference type="PANTHER" id="PTHR33164">
    <property type="entry name" value="TRANSCRIPTIONAL REGULATOR, MARR FAMILY"/>
    <property type="match status" value="1"/>
</dbReference>
<dbReference type="InterPro" id="IPR039422">
    <property type="entry name" value="MarR/SlyA-like"/>
</dbReference>
<evidence type="ECO:0000256" key="2">
    <source>
        <dbReference type="ARBA" id="ARBA00023125"/>
    </source>
</evidence>
<gene>
    <name evidence="5" type="ORF">CLV40_13425</name>
</gene>
<keyword evidence="6" id="KW-1185">Reference proteome</keyword>
<dbReference type="InterPro" id="IPR036390">
    <property type="entry name" value="WH_DNA-bd_sf"/>
</dbReference>
<dbReference type="Pfam" id="PF12802">
    <property type="entry name" value="MarR_2"/>
    <property type="match status" value="1"/>
</dbReference>
<evidence type="ECO:0000313" key="6">
    <source>
        <dbReference type="Proteomes" id="UP000239203"/>
    </source>
</evidence>
<comment type="caution">
    <text evidence="5">The sequence shown here is derived from an EMBL/GenBank/DDBJ whole genome shotgun (WGS) entry which is preliminary data.</text>
</comment>
<dbReference type="EMBL" id="PTIX01000034">
    <property type="protein sequence ID" value="PPK62563.1"/>
    <property type="molecule type" value="Genomic_DNA"/>
</dbReference>
<evidence type="ECO:0000256" key="3">
    <source>
        <dbReference type="ARBA" id="ARBA00023163"/>
    </source>
</evidence>
<evidence type="ECO:0000256" key="1">
    <source>
        <dbReference type="ARBA" id="ARBA00023015"/>
    </source>
</evidence>
<dbReference type="InterPro" id="IPR036388">
    <property type="entry name" value="WH-like_DNA-bd_sf"/>
</dbReference>
<organism evidence="5 6">
    <name type="scientific">Actinokineospora auranticolor</name>
    <dbReference type="NCBI Taxonomy" id="155976"/>
    <lineage>
        <taxon>Bacteria</taxon>
        <taxon>Bacillati</taxon>
        <taxon>Actinomycetota</taxon>
        <taxon>Actinomycetes</taxon>
        <taxon>Pseudonocardiales</taxon>
        <taxon>Pseudonocardiaceae</taxon>
        <taxon>Actinokineospora</taxon>
    </lineage>
</organism>
<dbReference type="PROSITE" id="PS50995">
    <property type="entry name" value="HTH_MARR_2"/>
    <property type="match status" value="1"/>
</dbReference>
<dbReference type="Gene3D" id="1.10.10.10">
    <property type="entry name" value="Winged helix-like DNA-binding domain superfamily/Winged helix DNA-binding domain"/>
    <property type="match status" value="1"/>
</dbReference>
<dbReference type="PANTHER" id="PTHR33164:SF64">
    <property type="entry name" value="TRANSCRIPTIONAL REGULATOR SLYA"/>
    <property type="match status" value="1"/>
</dbReference>
<accession>A0A2S6GCI6</accession>
<name>A0A2S6GCI6_9PSEU</name>
<dbReference type="SUPFAM" id="SSF46785">
    <property type="entry name" value="Winged helix' DNA-binding domain"/>
    <property type="match status" value="1"/>
</dbReference>
<dbReference type="GO" id="GO:0003700">
    <property type="term" value="F:DNA-binding transcription factor activity"/>
    <property type="evidence" value="ECO:0007669"/>
    <property type="project" value="InterPro"/>
</dbReference>
<keyword evidence="3" id="KW-0804">Transcription</keyword>
<sequence length="142" mass="15591">MAGQRDTRVPDLVDLLTRAQRALARDLGTRLEEEGASVDQWRVLRALVTAPDGRSMGELAVAVEIPHPTLTRLVDGLVDAALLFRGHSPQDRRRVSVHISELGRTKLDRLEALAAAHEHSVAERLSHQAVDELSALLRSLEG</sequence>
<dbReference type="GO" id="GO:0006950">
    <property type="term" value="P:response to stress"/>
    <property type="evidence" value="ECO:0007669"/>
    <property type="project" value="TreeGrafter"/>
</dbReference>
<keyword evidence="2 5" id="KW-0238">DNA-binding</keyword>
<dbReference type="AlphaFoldDB" id="A0A2S6GCI6"/>
<proteinExistence type="predicted"/>
<dbReference type="GO" id="GO:0003677">
    <property type="term" value="F:DNA binding"/>
    <property type="evidence" value="ECO:0007669"/>
    <property type="project" value="UniProtKB-KW"/>
</dbReference>
<dbReference type="SMART" id="SM00347">
    <property type="entry name" value="HTH_MARR"/>
    <property type="match status" value="1"/>
</dbReference>
<reference evidence="5 6" key="1">
    <citation type="submission" date="2018-02" db="EMBL/GenBank/DDBJ databases">
        <title>Genomic Encyclopedia of Archaeal and Bacterial Type Strains, Phase II (KMG-II): from individual species to whole genera.</title>
        <authorList>
            <person name="Goeker M."/>
        </authorList>
    </citation>
    <scope>NUCLEOTIDE SEQUENCE [LARGE SCALE GENOMIC DNA]</scope>
    <source>
        <strain evidence="5 6">YU 961-1</strain>
    </source>
</reference>
<dbReference type="Proteomes" id="UP000239203">
    <property type="component" value="Unassembled WGS sequence"/>
</dbReference>
<dbReference type="InterPro" id="IPR000835">
    <property type="entry name" value="HTH_MarR-typ"/>
</dbReference>